<sequence length="474" mass="52518">MEIEEAATRCKAVVERIERLPLSKIRSSCKSTLLRLANSELSFLSRLALSASSSFSCNVGYIEAITHILEQPYITGVSRVCKPIHLSPKTGRTREVGVTSEAAHIDIVCSFHRQPTWFIVSSRNPKYISWDSSGKNKGLKVRVEQIICAAQTSQALMPTAIVLFFANGLDMEIRGKLFKDFGFRELKSDFSHFEFAFVDGLEDDWINVVANSYQSACTLIIGIDKSPSVCRSIDYMMGLSPTGADKEFTGKDNVLTCGFSFNSLIMEMKDWPLDAKDMPSHGQVNLSRDEDLINFDTTALIAIVSGISNGAAKKLLATPENELRQRFKNSTEFVISQALSEIRSPMLAEVSHVLSGKRGIACESVHSEFMELVLMCGGPNEQIRADQLVKRLKLKSEWPSVYNLRRIVPDSPSARLRCLPSTRKLALKNKVTFGTGDYWGAPTLTANMGFARAVSQTGMPLFAIEHRPRALVGD</sequence>
<dbReference type="Pfam" id="PF07000">
    <property type="entry name" value="DUF1308"/>
    <property type="match status" value="1"/>
</dbReference>
<dbReference type="OrthoDB" id="441890at2759"/>
<comment type="caution">
    <text evidence="2">The sequence shown here is derived from an EMBL/GenBank/DDBJ whole genome shotgun (WGS) entry which is preliminary data.</text>
</comment>
<organism evidence="2 3">
    <name type="scientific">Carnegiea gigantea</name>
    <dbReference type="NCBI Taxonomy" id="171969"/>
    <lineage>
        <taxon>Eukaryota</taxon>
        <taxon>Viridiplantae</taxon>
        <taxon>Streptophyta</taxon>
        <taxon>Embryophyta</taxon>
        <taxon>Tracheophyta</taxon>
        <taxon>Spermatophyta</taxon>
        <taxon>Magnoliopsida</taxon>
        <taxon>eudicotyledons</taxon>
        <taxon>Gunneridae</taxon>
        <taxon>Pentapetalae</taxon>
        <taxon>Caryophyllales</taxon>
        <taxon>Cactineae</taxon>
        <taxon>Cactaceae</taxon>
        <taxon>Cactoideae</taxon>
        <taxon>Echinocereeae</taxon>
        <taxon>Carnegiea</taxon>
    </lineage>
</organism>
<protein>
    <recommendedName>
        <fullName evidence="1">DUF1308 domain-containing protein</fullName>
    </recommendedName>
</protein>
<dbReference type="InterPro" id="IPR010733">
    <property type="entry name" value="DUF1308"/>
</dbReference>
<feature type="domain" description="DUF1308" evidence="1">
    <location>
        <begin position="293"/>
        <end position="471"/>
    </location>
</feature>
<dbReference type="Proteomes" id="UP001153076">
    <property type="component" value="Unassembled WGS sequence"/>
</dbReference>
<gene>
    <name evidence="2" type="ORF">Cgig2_015259</name>
</gene>
<reference evidence="2" key="1">
    <citation type="submission" date="2022-04" db="EMBL/GenBank/DDBJ databases">
        <title>Carnegiea gigantea Genome sequencing and assembly v2.</title>
        <authorList>
            <person name="Copetti D."/>
            <person name="Sanderson M.J."/>
            <person name="Burquez A."/>
            <person name="Wojciechowski M.F."/>
        </authorList>
    </citation>
    <scope>NUCLEOTIDE SEQUENCE</scope>
    <source>
        <strain evidence="2">SGP5-SGP5p</strain>
        <tissue evidence="2">Aerial part</tissue>
    </source>
</reference>
<evidence type="ECO:0000313" key="2">
    <source>
        <dbReference type="EMBL" id="KAJ8444913.1"/>
    </source>
</evidence>
<dbReference type="EMBL" id="JAKOGI010000083">
    <property type="protein sequence ID" value="KAJ8444913.1"/>
    <property type="molecule type" value="Genomic_DNA"/>
</dbReference>
<name>A0A9Q1QJG5_9CARY</name>
<proteinExistence type="predicted"/>
<keyword evidence="3" id="KW-1185">Reference proteome</keyword>
<evidence type="ECO:0000313" key="3">
    <source>
        <dbReference type="Proteomes" id="UP001153076"/>
    </source>
</evidence>
<dbReference type="PANTHER" id="PTHR13379:SF0">
    <property type="entry name" value="UPF0415 PROTEIN C7ORF25"/>
    <property type="match status" value="1"/>
</dbReference>
<dbReference type="AlphaFoldDB" id="A0A9Q1QJG5"/>
<evidence type="ECO:0000259" key="1">
    <source>
        <dbReference type="Pfam" id="PF07000"/>
    </source>
</evidence>
<accession>A0A9Q1QJG5</accession>
<dbReference type="PANTHER" id="PTHR13379">
    <property type="entry name" value="UNCHARACTERIZED DUF1308"/>
    <property type="match status" value="1"/>
</dbReference>